<dbReference type="GeneID" id="93093780"/>
<proteinExistence type="predicted"/>
<dbReference type="GO" id="GO:0004788">
    <property type="term" value="F:thiamine diphosphokinase activity"/>
    <property type="evidence" value="ECO:0007669"/>
    <property type="project" value="UniProtKB-UniRule"/>
</dbReference>
<dbReference type="Proteomes" id="UP000029082">
    <property type="component" value="Unassembled WGS sequence"/>
</dbReference>
<dbReference type="GO" id="GO:0006772">
    <property type="term" value="P:thiamine metabolic process"/>
    <property type="evidence" value="ECO:0007669"/>
    <property type="project" value="UniProtKB-UniRule"/>
</dbReference>
<dbReference type="InterPro" id="IPR007371">
    <property type="entry name" value="TPK_catalytic"/>
</dbReference>
<evidence type="ECO:0000259" key="7">
    <source>
        <dbReference type="SMART" id="SM00983"/>
    </source>
</evidence>
<dbReference type="SMART" id="SM00983">
    <property type="entry name" value="TPK_B1_binding"/>
    <property type="match status" value="1"/>
</dbReference>
<keyword evidence="3 8" id="KW-0418">Kinase</keyword>
<gene>
    <name evidence="8" type="ORF">BMON_0616</name>
</gene>
<feature type="domain" description="Thiamin pyrophosphokinase thiamin-binding" evidence="7">
    <location>
        <begin position="168"/>
        <end position="227"/>
    </location>
</feature>
<dbReference type="EMBL" id="JGZE01000010">
    <property type="protein sequence ID" value="KFI77059.1"/>
    <property type="molecule type" value="Genomic_DNA"/>
</dbReference>
<evidence type="ECO:0000256" key="2">
    <source>
        <dbReference type="ARBA" id="ARBA00022741"/>
    </source>
</evidence>
<dbReference type="AlphaFoldDB" id="A0A087C1A9"/>
<reference evidence="8 9" key="1">
    <citation type="submission" date="2014-03" db="EMBL/GenBank/DDBJ databases">
        <title>Genomics of Bifidobacteria.</title>
        <authorList>
            <person name="Ventura M."/>
            <person name="Milani C."/>
            <person name="Lugli G.A."/>
        </authorList>
    </citation>
    <scope>NUCLEOTIDE SEQUENCE [LARGE SCALE GENOMIC DNA]</scope>
    <source>
        <strain evidence="8 9">DSM 21395</strain>
    </source>
</reference>
<keyword evidence="1" id="KW-0808">Transferase</keyword>
<dbReference type="PANTHER" id="PTHR41299:SF1">
    <property type="entry name" value="THIAMINE PYROPHOSPHOKINASE"/>
    <property type="match status" value="1"/>
</dbReference>
<protein>
    <recommendedName>
        <fullName evidence="5">Thiamine diphosphokinase</fullName>
        <ecNumber evidence="5">2.7.6.2</ecNumber>
    </recommendedName>
</protein>
<evidence type="ECO:0000256" key="4">
    <source>
        <dbReference type="ARBA" id="ARBA00022840"/>
    </source>
</evidence>
<dbReference type="PANTHER" id="PTHR41299">
    <property type="entry name" value="THIAMINE PYROPHOSPHOKINASE"/>
    <property type="match status" value="1"/>
</dbReference>
<comment type="caution">
    <text evidence="8">The sequence shown here is derived from an EMBL/GenBank/DDBJ whole genome shotgun (WGS) entry which is preliminary data.</text>
</comment>
<evidence type="ECO:0000256" key="6">
    <source>
        <dbReference type="SAM" id="MobiDB-lite"/>
    </source>
</evidence>
<dbReference type="InterPro" id="IPR053149">
    <property type="entry name" value="TPK"/>
</dbReference>
<feature type="region of interest" description="Disordered" evidence="6">
    <location>
        <begin position="251"/>
        <end position="285"/>
    </location>
</feature>
<keyword evidence="4" id="KW-0067">ATP-binding</keyword>
<organism evidence="8 9">
    <name type="scientific">Bifidobacterium mongoliense DSM 21395</name>
    <dbReference type="NCBI Taxonomy" id="1437603"/>
    <lineage>
        <taxon>Bacteria</taxon>
        <taxon>Bacillati</taxon>
        <taxon>Actinomycetota</taxon>
        <taxon>Actinomycetes</taxon>
        <taxon>Bifidobacteriales</taxon>
        <taxon>Bifidobacteriaceae</taxon>
        <taxon>Bifidobacterium</taxon>
    </lineage>
</organism>
<dbReference type="SUPFAM" id="SSF63862">
    <property type="entry name" value="Thiamin pyrophosphokinase, substrate-binding domain"/>
    <property type="match status" value="1"/>
</dbReference>
<dbReference type="STRING" id="1437603.GCA_000771525_00224"/>
<keyword evidence="9" id="KW-1185">Reference proteome</keyword>
<evidence type="ECO:0000313" key="9">
    <source>
        <dbReference type="Proteomes" id="UP000029082"/>
    </source>
</evidence>
<evidence type="ECO:0000313" key="8">
    <source>
        <dbReference type="EMBL" id="KFI77059.1"/>
    </source>
</evidence>
<dbReference type="eggNOG" id="COG1564">
    <property type="taxonomic scope" value="Bacteria"/>
</dbReference>
<sequence>MHDTTRQCLILAAGEYYPSTGPALRALAESGGVNPHDDARDAGPLIIAADGGFDHAHALGLPVDLLIGDFDSIHDRPHAGERMVRLPSQKDDSDALAAVKAGWARGARDFHIFGSLGGRIDHTIANIQMTAMLAHCDASCYLYGDDAVVTAICDAALHLSAVDECPPGRSRMVSVFSHSDISRDVNESGMAYTLHHATMDNGTVRGLSNELVDDQAATIDVHDGTLLVTFPPRAVPVSVLRYRTHGGAPGALNTHVSDALVHRPEPSRRHDGAQVRDTERNEATI</sequence>
<dbReference type="GO" id="GO:0016301">
    <property type="term" value="F:kinase activity"/>
    <property type="evidence" value="ECO:0007669"/>
    <property type="project" value="UniProtKB-KW"/>
</dbReference>
<dbReference type="GO" id="GO:0009229">
    <property type="term" value="P:thiamine diphosphate biosynthetic process"/>
    <property type="evidence" value="ECO:0007669"/>
    <property type="project" value="InterPro"/>
</dbReference>
<dbReference type="CDD" id="cd07995">
    <property type="entry name" value="TPK"/>
    <property type="match status" value="1"/>
</dbReference>
<dbReference type="InterPro" id="IPR007373">
    <property type="entry name" value="Thiamin_PyroPKinase_B1-bd"/>
</dbReference>
<evidence type="ECO:0000256" key="3">
    <source>
        <dbReference type="ARBA" id="ARBA00022777"/>
    </source>
</evidence>
<dbReference type="InterPro" id="IPR006282">
    <property type="entry name" value="Thi_PPkinase"/>
</dbReference>
<dbReference type="EC" id="2.7.6.2" evidence="5"/>
<dbReference type="SUPFAM" id="SSF63999">
    <property type="entry name" value="Thiamin pyrophosphokinase, catalytic domain"/>
    <property type="match status" value="1"/>
</dbReference>
<evidence type="ECO:0000256" key="1">
    <source>
        <dbReference type="ARBA" id="ARBA00022679"/>
    </source>
</evidence>
<dbReference type="OrthoDB" id="9804377at2"/>
<dbReference type="Gene3D" id="3.40.50.10240">
    <property type="entry name" value="Thiamin pyrophosphokinase, catalytic domain"/>
    <property type="match status" value="1"/>
</dbReference>
<dbReference type="NCBIfam" id="TIGR01378">
    <property type="entry name" value="thi_PPkinase"/>
    <property type="match status" value="1"/>
</dbReference>
<dbReference type="GO" id="GO:0030975">
    <property type="term" value="F:thiamine binding"/>
    <property type="evidence" value="ECO:0007669"/>
    <property type="project" value="InterPro"/>
</dbReference>
<keyword evidence="2" id="KW-0547">Nucleotide-binding</keyword>
<accession>A0A087C1A9</accession>
<dbReference type="GO" id="GO:0005524">
    <property type="term" value="F:ATP binding"/>
    <property type="evidence" value="ECO:0007669"/>
    <property type="project" value="UniProtKB-KW"/>
</dbReference>
<evidence type="ECO:0000256" key="5">
    <source>
        <dbReference type="NCBIfam" id="TIGR01378"/>
    </source>
</evidence>
<dbReference type="Pfam" id="PF04265">
    <property type="entry name" value="TPK_B1_binding"/>
    <property type="match status" value="1"/>
</dbReference>
<name>A0A087C1A9_9BIFI</name>
<feature type="compositionally biased region" description="Basic and acidic residues" evidence="6">
    <location>
        <begin position="260"/>
        <end position="285"/>
    </location>
</feature>
<dbReference type="InterPro" id="IPR036371">
    <property type="entry name" value="TPK_B1-bd_sf"/>
</dbReference>
<dbReference type="Pfam" id="PF04263">
    <property type="entry name" value="TPK_catalytic"/>
    <property type="match status" value="1"/>
</dbReference>
<dbReference type="InterPro" id="IPR036759">
    <property type="entry name" value="TPK_catalytic_sf"/>
</dbReference>
<dbReference type="RefSeq" id="WP_051917889.1">
    <property type="nucleotide sequence ID" value="NZ_JDUO01000001.1"/>
</dbReference>